<evidence type="ECO:0000256" key="1">
    <source>
        <dbReference type="ARBA" id="ARBA00008069"/>
    </source>
</evidence>
<dbReference type="GO" id="GO:0005524">
    <property type="term" value="F:ATP binding"/>
    <property type="evidence" value="ECO:0007669"/>
    <property type="project" value="UniProtKB-KW"/>
</dbReference>
<keyword evidence="5 10" id="KW-0436">Ligase</keyword>
<evidence type="ECO:0000256" key="3">
    <source>
        <dbReference type="ARBA" id="ARBA00012739"/>
    </source>
</evidence>
<protein>
    <recommendedName>
        <fullName evidence="4 10">Glutamyl-tRNA(Gln) amidotransferase subunit A</fullName>
        <shortName evidence="10">Glu-ADT subunit A</shortName>
        <ecNumber evidence="3 10">6.3.5.7</ecNumber>
    </recommendedName>
</protein>
<dbReference type="InterPro" id="IPR023631">
    <property type="entry name" value="Amidase_dom"/>
</dbReference>
<comment type="subunit">
    <text evidence="2 10">Heterotrimer of A, B and C subunits.</text>
</comment>
<evidence type="ECO:0000256" key="10">
    <source>
        <dbReference type="HAMAP-Rule" id="MF_00120"/>
    </source>
</evidence>
<evidence type="ECO:0000256" key="9">
    <source>
        <dbReference type="ARBA" id="ARBA00047407"/>
    </source>
</evidence>
<dbReference type="PATRIC" id="fig|1232683.4.peg.2757"/>
<dbReference type="PROSITE" id="PS00571">
    <property type="entry name" value="AMIDASES"/>
    <property type="match status" value="1"/>
</dbReference>
<evidence type="ECO:0000256" key="8">
    <source>
        <dbReference type="ARBA" id="ARBA00022917"/>
    </source>
</evidence>
<evidence type="ECO:0000256" key="5">
    <source>
        <dbReference type="ARBA" id="ARBA00022598"/>
    </source>
</evidence>
<dbReference type="eggNOG" id="COG0154">
    <property type="taxonomic scope" value="Bacteria"/>
</dbReference>
<feature type="active site" description="Acyl-ester intermediate" evidence="10">
    <location>
        <position position="175"/>
    </location>
</feature>
<evidence type="ECO:0000313" key="13">
    <source>
        <dbReference type="Proteomes" id="UP000028252"/>
    </source>
</evidence>
<dbReference type="STRING" id="1232683.ADIMK_2802"/>
<evidence type="ECO:0000256" key="4">
    <source>
        <dbReference type="ARBA" id="ARBA00014428"/>
    </source>
</evidence>
<dbReference type="InterPro" id="IPR020556">
    <property type="entry name" value="Amidase_CS"/>
</dbReference>
<dbReference type="GO" id="GO:0050567">
    <property type="term" value="F:glutaminyl-tRNA synthase (glutamine-hydrolyzing) activity"/>
    <property type="evidence" value="ECO:0007669"/>
    <property type="project" value="UniProtKB-UniRule"/>
</dbReference>
<dbReference type="InterPro" id="IPR036928">
    <property type="entry name" value="AS_sf"/>
</dbReference>
<dbReference type="AlphaFoldDB" id="A0A081FXM3"/>
<dbReference type="EC" id="6.3.5.7" evidence="3 10"/>
<dbReference type="OrthoDB" id="8872210at2"/>
<feature type="domain" description="Amidase" evidence="11">
    <location>
        <begin position="22"/>
        <end position="463"/>
    </location>
</feature>
<dbReference type="Pfam" id="PF01425">
    <property type="entry name" value="Amidase"/>
    <property type="match status" value="1"/>
</dbReference>
<evidence type="ECO:0000256" key="6">
    <source>
        <dbReference type="ARBA" id="ARBA00022741"/>
    </source>
</evidence>
<reference evidence="12 13" key="1">
    <citation type="submission" date="2014-04" db="EMBL/GenBank/DDBJ databases">
        <title>Marinobacterium kochiensis sp. nov., isolated from sediment sample collected from Kochi backwaters in Kerala, India.</title>
        <authorList>
            <person name="Singh A."/>
            <person name="Pinnaka A.K."/>
        </authorList>
    </citation>
    <scope>NUCLEOTIDE SEQUENCE [LARGE SCALE GENOMIC DNA]</scope>
    <source>
        <strain evidence="12 13">AK27</strain>
    </source>
</reference>
<evidence type="ECO:0000256" key="7">
    <source>
        <dbReference type="ARBA" id="ARBA00022840"/>
    </source>
</evidence>
<dbReference type="RefSeq" id="WP_036189299.1">
    <property type="nucleotide sequence ID" value="NZ_JMQN01000040.1"/>
</dbReference>
<evidence type="ECO:0000259" key="11">
    <source>
        <dbReference type="Pfam" id="PF01425"/>
    </source>
</evidence>
<comment type="similarity">
    <text evidence="1 10">Belongs to the amidase family. GatA subfamily.</text>
</comment>
<dbReference type="Gene3D" id="3.90.1300.10">
    <property type="entry name" value="Amidase signature (AS) domain"/>
    <property type="match status" value="1"/>
</dbReference>
<keyword evidence="6 10" id="KW-0547">Nucleotide-binding</keyword>
<feature type="active site" description="Charge relay system" evidence="10">
    <location>
        <position position="151"/>
    </location>
</feature>
<evidence type="ECO:0000313" key="12">
    <source>
        <dbReference type="EMBL" id="KEA63278.1"/>
    </source>
</evidence>
<organism evidence="12 13">
    <name type="scientific">Marinobacterium lacunae</name>
    <dbReference type="NCBI Taxonomy" id="1232683"/>
    <lineage>
        <taxon>Bacteria</taxon>
        <taxon>Pseudomonadati</taxon>
        <taxon>Pseudomonadota</taxon>
        <taxon>Gammaproteobacteria</taxon>
        <taxon>Oceanospirillales</taxon>
        <taxon>Oceanospirillaceae</taxon>
        <taxon>Marinobacterium</taxon>
    </lineage>
</organism>
<dbReference type="NCBIfam" id="TIGR00132">
    <property type="entry name" value="gatA"/>
    <property type="match status" value="1"/>
</dbReference>
<accession>A0A081FXM3</accession>
<dbReference type="EMBL" id="JMQN01000040">
    <property type="protein sequence ID" value="KEA63278.1"/>
    <property type="molecule type" value="Genomic_DNA"/>
</dbReference>
<comment type="function">
    <text evidence="10">Allows the formation of correctly charged Gln-tRNA(Gln) through the transamidation of misacylated Glu-tRNA(Gln) in organisms which lack glutaminyl-tRNA synthetase. The reaction takes place in the presence of glutamine and ATP through an activated gamma-phospho-Glu-tRNA(Gln).</text>
</comment>
<dbReference type="PANTHER" id="PTHR11895:SF151">
    <property type="entry name" value="GLUTAMYL-TRNA(GLN) AMIDOTRANSFERASE SUBUNIT A"/>
    <property type="match status" value="1"/>
</dbReference>
<dbReference type="GO" id="GO:0006412">
    <property type="term" value="P:translation"/>
    <property type="evidence" value="ECO:0007669"/>
    <property type="project" value="UniProtKB-UniRule"/>
</dbReference>
<dbReference type="HAMAP" id="MF_00120">
    <property type="entry name" value="GatA"/>
    <property type="match status" value="1"/>
</dbReference>
<sequence>MFDKTLAELAEGLRKGEFSSVELTQAYLERIKNEDNRYNSFITVTEEQALEQARAADAAIAAGTAGAFTGLPIAHKDLFCTQGVRTSCGSKMLDNFASPYDATVVAKFKQAGAVMLGKTNMDEFAMGSSNESSFYGAARNPWNTDCVPGGSSGGSGAAVAARLTPAATGSDTGGSIRQPAALCGITGLKPTYGRVSRYGMIAYASSLDQGGPMAHTAEDCAIMLNVMAGFDPMDSTCLNREVPDYTATLNESLAGLKIGLPKEYFSEALDPQIAERVKAAVAEFEKLGATVKEVSLPRTELSIPAYYIIAPAEASSNLSRFDGVRYGYRCENPQDLEDMYKRTRGEGFGAEVKRRIMVGTYALCAGYYDAYYNKAQQIRRLIQQDFIRVLEEVDVIMGPTTPHPAFRIGEKNNDPVSMYMEDIFTLSLNLAGLPGMSVPCGQVNGLPVGLQIIGNYFAEAKLLNVAHQFQQATDWHKQAPAGI</sequence>
<keyword evidence="12" id="KW-0808">Transferase</keyword>
<dbReference type="PANTHER" id="PTHR11895">
    <property type="entry name" value="TRANSAMIDASE"/>
    <property type="match status" value="1"/>
</dbReference>
<dbReference type="Proteomes" id="UP000028252">
    <property type="component" value="Unassembled WGS sequence"/>
</dbReference>
<comment type="caution">
    <text evidence="12">The sequence shown here is derived from an EMBL/GenBank/DDBJ whole genome shotgun (WGS) entry which is preliminary data.</text>
</comment>
<dbReference type="SUPFAM" id="SSF75304">
    <property type="entry name" value="Amidase signature (AS) enzymes"/>
    <property type="match status" value="1"/>
</dbReference>
<dbReference type="GO" id="GO:0016740">
    <property type="term" value="F:transferase activity"/>
    <property type="evidence" value="ECO:0007669"/>
    <property type="project" value="UniProtKB-KW"/>
</dbReference>
<dbReference type="InterPro" id="IPR000120">
    <property type="entry name" value="Amidase"/>
</dbReference>
<evidence type="ECO:0000256" key="2">
    <source>
        <dbReference type="ARBA" id="ARBA00011123"/>
    </source>
</evidence>
<feature type="active site" description="Charge relay system" evidence="10">
    <location>
        <position position="76"/>
    </location>
</feature>
<dbReference type="InterPro" id="IPR004412">
    <property type="entry name" value="GatA"/>
</dbReference>
<keyword evidence="7 10" id="KW-0067">ATP-binding</keyword>
<name>A0A081FXM3_9GAMM</name>
<comment type="catalytic activity">
    <reaction evidence="9 10">
        <text>L-glutamyl-tRNA(Gln) + L-glutamine + ATP + H2O = L-glutaminyl-tRNA(Gln) + L-glutamate + ADP + phosphate + H(+)</text>
        <dbReference type="Rhea" id="RHEA:17521"/>
        <dbReference type="Rhea" id="RHEA-COMP:9681"/>
        <dbReference type="Rhea" id="RHEA-COMP:9684"/>
        <dbReference type="ChEBI" id="CHEBI:15377"/>
        <dbReference type="ChEBI" id="CHEBI:15378"/>
        <dbReference type="ChEBI" id="CHEBI:29985"/>
        <dbReference type="ChEBI" id="CHEBI:30616"/>
        <dbReference type="ChEBI" id="CHEBI:43474"/>
        <dbReference type="ChEBI" id="CHEBI:58359"/>
        <dbReference type="ChEBI" id="CHEBI:78520"/>
        <dbReference type="ChEBI" id="CHEBI:78521"/>
        <dbReference type="ChEBI" id="CHEBI:456216"/>
        <dbReference type="EC" id="6.3.5.7"/>
    </reaction>
</comment>
<keyword evidence="8 10" id="KW-0648">Protein biosynthesis</keyword>
<proteinExistence type="inferred from homology"/>
<dbReference type="GO" id="GO:0030956">
    <property type="term" value="C:glutamyl-tRNA(Gln) amidotransferase complex"/>
    <property type="evidence" value="ECO:0007669"/>
    <property type="project" value="InterPro"/>
</dbReference>
<gene>
    <name evidence="10" type="primary">gatA</name>
    <name evidence="12" type="ORF">ADIMK_2802</name>
</gene>
<keyword evidence="13" id="KW-1185">Reference proteome</keyword>